<protein>
    <submittedName>
        <fullName evidence="1">Uncharacterized protein</fullName>
    </submittedName>
</protein>
<reference evidence="1" key="1">
    <citation type="submission" date="2014-11" db="EMBL/GenBank/DDBJ databases">
        <authorList>
            <person name="Amaro Gonzalez C."/>
        </authorList>
    </citation>
    <scope>NUCLEOTIDE SEQUENCE</scope>
</reference>
<name>A0A0E9RVA7_ANGAN</name>
<reference evidence="1" key="2">
    <citation type="journal article" date="2015" name="Fish Shellfish Immunol.">
        <title>Early steps in the European eel (Anguilla anguilla)-Vibrio vulnificus interaction in the gills: Role of the RtxA13 toxin.</title>
        <authorList>
            <person name="Callol A."/>
            <person name="Pajuelo D."/>
            <person name="Ebbesson L."/>
            <person name="Teles M."/>
            <person name="MacKenzie S."/>
            <person name="Amaro C."/>
        </authorList>
    </citation>
    <scope>NUCLEOTIDE SEQUENCE</scope>
</reference>
<dbReference type="EMBL" id="GBXM01075523">
    <property type="protein sequence ID" value="JAH33054.1"/>
    <property type="molecule type" value="Transcribed_RNA"/>
</dbReference>
<dbReference type="AlphaFoldDB" id="A0A0E9RVA7"/>
<evidence type="ECO:0000313" key="1">
    <source>
        <dbReference type="EMBL" id="JAH33054.1"/>
    </source>
</evidence>
<sequence length="42" mass="4719">MYFSTPRSAVSPTLTCLTASSDQKLLSRTKTFCFSPRKFSRA</sequence>
<accession>A0A0E9RVA7</accession>
<organism evidence="1">
    <name type="scientific">Anguilla anguilla</name>
    <name type="common">European freshwater eel</name>
    <name type="synonym">Muraena anguilla</name>
    <dbReference type="NCBI Taxonomy" id="7936"/>
    <lineage>
        <taxon>Eukaryota</taxon>
        <taxon>Metazoa</taxon>
        <taxon>Chordata</taxon>
        <taxon>Craniata</taxon>
        <taxon>Vertebrata</taxon>
        <taxon>Euteleostomi</taxon>
        <taxon>Actinopterygii</taxon>
        <taxon>Neopterygii</taxon>
        <taxon>Teleostei</taxon>
        <taxon>Anguilliformes</taxon>
        <taxon>Anguillidae</taxon>
        <taxon>Anguilla</taxon>
    </lineage>
</organism>
<proteinExistence type="predicted"/>